<protein>
    <recommendedName>
        <fullName evidence="6">Nudix hydrolase domain-containing protein</fullName>
    </recommendedName>
</protein>
<dbReference type="EMBL" id="HBEL01045016">
    <property type="protein sequence ID" value="CAD8424813.1"/>
    <property type="molecule type" value="Transcribed_RNA"/>
</dbReference>
<dbReference type="GO" id="GO:0016462">
    <property type="term" value="F:pyrophosphatase activity"/>
    <property type="evidence" value="ECO:0007669"/>
    <property type="project" value="InterPro"/>
</dbReference>
<feature type="compositionally biased region" description="Polar residues" evidence="5">
    <location>
        <begin position="68"/>
        <end position="81"/>
    </location>
</feature>
<sequence>MNENKLNGGCVHMKVKDPKSAFSTSESSHVDELRKLCFPVNEIITKTAPISTLSRSRDDSCSDVPIAHTSNGTSEISSTEASLDDGSSRIGFIRSIDARQGRTNQRWGNCESTGEIIRLCTGSVPITSNGHIMCVSSSKKKEWILPKGGWELDETLEQCAMRETFEEGGVLGILGPRLNAVTFATRKSLMKKESLKTNEAKQKGKLIAPNSSPSTIIETKLNKKYLNDHEHEKSDNVEDINGSCAAPEEINASLCRIHYFPLYVTEVYSEWPEGGRTRKTFTIDDAIATVTREQMKQALMEVKERGLHLCGATYIEKQYQT</sequence>
<dbReference type="InterPro" id="IPR015797">
    <property type="entry name" value="NUDIX_hydrolase-like_dom_sf"/>
</dbReference>
<dbReference type="SUPFAM" id="SSF55811">
    <property type="entry name" value="Nudix"/>
    <property type="match status" value="1"/>
</dbReference>
<gene>
    <name evidence="7" type="ORF">PINE0816_LOCUS20973</name>
</gene>
<dbReference type="InterPro" id="IPR020084">
    <property type="entry name" value="NUDIX_hydrolase_CS"/>
</dbReference>
<comment type="cofactor">
    <cofactor evidence="1">
        <name>Mg(2+)</name>
        <dbReference type="ChEBI" id="CHEBI:18420"/>
    </cofactor>
</comment>
<dbReference type="GO" id="GO:0005634">
    <property type="term" value="C:nucleus"/>
    <property type="evidence" value="ECO:0007669"/>
    <property type="project" value="TreeGrafter"/>
</dbReference>
<feature type="domain" description="Nudix hydrolase" evidence="6">
    <location>
        <begin position="116"/>
        <end position="268"/>
    </location>
</feature>
<evidence type="ECO:0000256" key="3">
    <source>
        <dbReference type="ARBA" id="ARBA00022801"/>
    </source>
</evidence>
<dbReference type="PANTHER" id="PTHR12629">
    <property type="entry name" value="DIPHOSPHOINOSITOL POLYPHOSPHATE PHOSPHOHYDROLASE"/>
    <property type="match status" value="1"/>
</dbReference>
<dbReference type="Pfam" id="PF00293">
    <property type="entry name" value="NUDIX"/>
    <property type="match status" value="1"/>
</dbReference>
<feature type="region of interest" description="Disordered" evidence="5">
    <location>
        <begin position="53"/>
        <end position="83"/>
    </location>
</feature>
<evidence type="ECO:0000256" key="5">
    <source>
        <dbReference type="SAM" id="MobiDB-lite"/>
    </source>
</evidence>
<organism evidence="7">
    <name type="scientific">Proboscia inermis</name>
    <dbReference type="NCBI Taxonomy" id="420281"/>
    <lineage>
        <taxon>Eukaryota</taxon>
        <taxon>Sar</taxon>
        <taxon>Stramenopiles</taxon>
        <taxon>Ochrophyta</taxon>
        <taxon>Bacillariophyta</taxon>
        <taxon>Coscinodiscophyceae</taxon>
        <taxon>Rhizosoleniophycidae</taxon>
        <taxon>Rhizosoleniales</taxon>
        <taxon>Rhizosoleniaceae</taxon>
        <taxon>Proboscia</taxon>
    </lineage>
</organism>
<evidence type="ECO:0000259" key="6">
    <source>
        <dbReference type="PROSITE" id="PS51462"/>
    </source>
</evidence>
<evidence type="ECO:0000313" key="7">
    <source>
        <dbReference type="EMBL" id="CAD8424813.1"/>
    </source>
</evidence>
<keyword evidence="2" id="KW-0479">Metal-binding</keyword>
<reference evidence="7" key="1">
    <citation type="submission" date="2021-01" db="EMBL/GenBank/DDBJ databases">
        <authorList>
            <person name="Corre E."/>
            <person name="Pelletier E."/>
            <person name="Niang G."/>
            <person name="Scheremetjew M."/>
            <person name="Finn R."/>
            <person name="Kale V."/>
            <person name="Holt S."/>
            <person name="Cochrane G."/>
            <person name="Meng A."/>
            <person name="Brown T."/>
            <person name="Cohen L."/>
        </authorList>
    </citation>
    <scope>NUCLEOTIDE SEQUENCE</scope>
    <source>
        <strain evidence="7">CCAP1064/1</strain>
    </source>
</reference>
<dbReference type="PANTHER" id="PTHR12629:SF0">
    <property type="entry name" value="DIPHOSPHOINOSITOL-POLYPHOSPHATE DIPHOSPHATASE"/>
    <property type="match status" value="1"/>
</dbReference>
<dbReference type="GO" id="GO:0005737">
    <property type="term" value="C:cytoplasm"/>
    <property type="evidence" value="ECO:0007669"/>
    <property type="project" value="TreeGrafter"/>
</dbReference>
<dbReference type="GO" id="GO:0046872">
    <property type="term" value="F:metal ion binding"/>
    <property type="evidence" value="ECO:0007669"/>
    <property type="project" value="UniProtKB-KW"/>
</dbReference>
<dbReference type="InterPro" id="IPR000086">
    <property type="entry name" value="NUDIX_hydrolase_dom"/>
</dbReference>
<name>A0A7S0GK19_9STRA</name>
<evidence type="ECO:0000256" key="2">
    <source>
        <dbReference type="ARBA" id="ARBA00022723"/>
    </source>
</evidence>
<dbReference type="CDD" id="cd04666">
    <property type="entry name" value="NUDIX_DIPP2_like_Nudt4"/>
    <property type="match status" value="1"/>
</dbReference>
<keyword evidence="3" id="KW-0378">Hydrolase</keyword>
<dbReference type="PROSITE" id="PS00893">
    <property type="entry name" value="NUDIX_BOX"/>
    <property type="match status" value="1"/>
</dbReference>
<dbReference type="InterPro" id="IPR047198">
    <property type="entry name" value="DDP-like_NUDIX"/>
</dbReference>
<proteinExistence type="predicted"/>
<accession>A0A7S0GK19</accession>
<dbReference type="Gene3D" id="3.90.79.10">
    <property type="entry name" value="Nucleoside Triphosphate Pyrophosphohydrolase"/>
    <property type="match status" value="1"/>
</dbReference>
<evidence type="ECO:0000256" key="4">
    <source>
        <dbReference type="ARBA" id="ARBA00022842"/>
    </source>
</evidence>
<dbReference type="PROSITE" id="PS51462">
    <property type="entry name" value="NUDIX"/>
    <property type="match status" value="1"/>
</dbReference>
<evidence type="ECO:0000256" key="1">
    <source>
        <dbReference type="ARBA" id="ARBA00001946"/>
    </source>
</evidence>
<dbReference type="AlphaFoldDB" id="A0A7S0GK19"/>
<keyword evidence="4" id="KW-0460">Magnesium</keyword>